<feature type="domain" description="OmpR/PhoB-type" evidence="9">
    <location>
        <begin position="135"/>
        <end position="184"/>
    </location>
</feature>
<comment type="caution">
    <text evidence="10">The sequence shown here is derived from an EMBL/GenBank/DDBJ whole genome shotgun (WGS) entry which is preliminary data.</text>
</comment>
<accession>A0ABQ4N1J0</accession>
<evidence type="ECO:0000256" key="1">
    <source>
        <dbReference type="ARBA" id="ARBA00022553"/>
    </source>
</evidence>
<dbReference type="Gene3D" id="3.40.50.2300">
    <property type="match status" value="1"/>
</dbReference>
<dbReference type="InterPro" id="IPR039420">
    <property type="entry name" value="WalR-like"/>
</dbReference>
<evidence type="ECO:0000313" key="10">
    <source>
        <dbReference type="EMBL" id="GIQ62045.1"/>
    </source>
</evidence>
<dbReference type="InterPro" id="IPR036388">
    <property type="entry name" value="WH-like_DNA-bd_sf"/>
</dbReference>
<dbReference type="SMART" id="SM00448">
    <property type="entry name" value="REC"/>
    <property type="match status" value="1"/>
</dbReference>
<evidence type="ECO:0008006" key="12">
    <source>
        <dbReference type="Google" id="ProtNLM"/>
    </source>
</evidence>
<dbReference type="Gene3D" id="1.10.10.10">
    <property type="entry name" value="Winged helix-like DNA-binding domain superfamily/Winged helix DNA-binding domain"/>
    <property type="match status" value="1"/>
</dbReference>
<name>A0ABQ4N1J0_9BACL</name>
<dbReference type="PROSITE" id="PS51755">
    <property type="entry name" value="OMPR_PHOB"/>
    <property type="match status" value="1"/>
</dbReference>
<keyword evidence="11" id="KW-1185">Reference proteome</keyword>
<dbReference type="InterPro" id="IPR016032">
    <property type="entry name" value="Sig_transdc_resp-reg_C-effctor"/>
</dbReference>
<dbReference type="SUPFAM" id="SSF52172">
    <property type="entry name" value="CheY-like"/>
    <property type="match status" value="1"/>
</dbReference>
<protein>
    <recommendedName>
        <fullName evidence="12">PhoB family transcriptional regulator</fullName>
    </recommendedName>
</protein>
<evidence type="ECO:0000259" key="9">
    <source>
        <dbReference type="PROSITE" id="PS51755"/>
    </source>
</evidence>
<dbReference type="PANTHER" id="PTHR48111">
    <property type="entry name" value="REGULATOR OF RPOS"/>
    <property type="match status" value="1"/>
</dbReference>
<keyword evidence="3" id="KW-0805">Transcription regulation</keyword>
<sequence>MMQMHILWIEDETKLLHECKAYLEAAEGYKVTGAASYAEALPVLAGDKPDLLIVDWMLPGGTTGLDICKRNAREWQLPVIMVTAKGDEFDKVLALEIGADDYLTKPFGLRELSARIKAVMRRAGAGGVREERSGEAPIRRGPLVIDGLRMEVKLDGRPVDLTRTEFQLLAKLAAQPAGLLPACS</sequence>
<dbReference type="SUPFAM" id="SSF46894">
    <property type="entry name" value="C-terminal effector domain of the bipartite response regulators"/>
    <property type="match status" value="1"/>
</dbReference>
<keyword evidence="1 6" id="KW-0597">Phosphoprotein</keyword>
<evidence type="ECO:0000256" key="4">
    <source>
        <dbReference type="ARBA" id="ARBA00023125"/>
    </source>
</evidence>
<evidence type="ECO:0000256" key="2">
    <source>
        <dbReference type="ARBA" id="ARBA00023012"/>
    </source>
</evidence>
<evidence type="ECO:0000256" key="5">
    <source>
        <dbReference type="ARBA" id="ARBA00023163"/>
    </source>
</evidence>
<evidence type="ECO:0000256" key="6">
    <source>
        <dbReference type="PROSITE-ProRule" id="PRU00169"/>
    </source>
</evidence>
<dbReference type="Gene3D" id="6.10.250.690">
    <property type="match status" value="1"/>
</dbReference>
<feature type="DNA-binding region" description="OmpR/PhoB-type" evidence="7">
    <location>
        <begin position="135"/>
        <end position="184"/>
    </location>
</feature>
<dbReference type="Proteomes" id="UP000680304">
    <property type="component" value="Unassembled WGS sequence"/>
</dbReference>
<reference evidence="10 11" key="1">
    <citation type="submission" date="2021-04" db="EMBL/GenBank/DDBJ databases">
        <title>Draft genome sequence of Paenibacillus cisolokensis, LC2-13A.</title>
        <authorList>
            <person name="Uke A."/>
            <person name="Chhe C."/>
            <person name="Baramee S."/>
            <person name="Kosugi A."/>
        </authorList>
    </citation>
    <scope>NUCLEOTIDE SEQUENCE [LARGE SCALE GENOMIC DNA]</scope>
    <source>
        <strain evidence="10 11">LC2-13A</strain>
    </source>
</reference>
<dbReference type="PANTHER" id="PTHR48111:SF4">
    <property type="entry name" value="DNA-BINDING DUAL TRANSCRIPTIONAL REGULATOR OMPR"/>
    <property type="match status" value="1"/>
</dbReference>
<dbReference type="InterPro" id="IPR011006">
    <property type="entry name" value="CheY-like_superfamily"/>
</dbReference>
<dbReference type="InterPro" id="IPR001789">
    <property type="entry name" value="Sig_transdc_resp-reg_receiver"/>
</dbReference>
<evidence type="ECO:0000259" key="8">
    <source>
        <dbReference type="PROSITE" id="PS50110"/>
    </source>
</evidence>
<dbReference type="EMBL" id="BOVJ01000018">
    <property type="protein sequence ID" value="GIQ62045.1"/>
    <property type="molecule type" value="Genomic_DNA"/>
</dbReference>
<keyword evidence="4 7" id="KW-0238">DNA-binding</keyword>
<dbReference type="Pfam" id="PF00072">
    <property type="entry name" value="Response_reg"/>
    <property type="match status" value="1"/>
</dbReference>
<keyword evidence="5" id="KW-0804">Transcription</keyword>
<dbReference type="InterPro" id="IPR001867">
    <property type="entry name" value="OmpR/PhoB-type_DNA-bd"/>
</dbReference>
<dbReference type="PROSITE" id="PS50110">
    <property type="entry name" value="RESPONSE_REGULATORY"/>
    <property type="match status" value="1"/>
</dbReference>
<feature type="domain" description="Response regulatory" evidence="8">
    <location>
        <begin position="5"/>
        <end position="120"/>
    </location>
</feature>
<keyword evidence="2" id="KW-0902">Two-component regulatory system</keyword>
<organism evidence="10 11">
    <name type="scientific">Paenibacillus cisolokensis</name>
    <dbReference type="NCBI Taxonomy" id="1658519"/>
    <lineage>
        <taxon>Bacteria</taxon>
        <taxon>Bacillati</taxon>
        <taxon>Bacillota</taxon>
        <taxon>Bacilli</taxon>
        <taxon>Bacillales</taxon>
        <taxon>Paenibacillaceae</taxon>
        <taxon>Paenibacillus</taxon>
    </lineage>
</organism>
<gene>
    <name evidence="10" type="ORF">PACILC2_06130</name>
</gene>
<feature type="modified residue" description="4-aspartylphosphate" evidence="6">
    <location>
        <position position="55"/>
    </location>
</feature>
<evidence type="ECO:0000256" key="3">
    <source>
        <dbReference type="ARBA" id="ARBA00023015"/>
    </source>
</evidence>
<evidence type="ECO:0000256" key="7">
    <source>
        <dbReference type="PROSITE-ProRule" id="PRU01091"/>
    </source>
</evidence>
<evidence type="ECO:0000313" key="11">
    <source>
        <dbReference type="Proteomes" id="UP000680304"/>
    </source>
</evidence>
<proteinExistence type="predicted"/>